<dbReference type="EMBL" id="CAAALY010031302">
    <property type="protein sequence ID" value="VEL17145.1"/>
    <property type="molecule type" value="Genomic_DNA"/>
</dbReference>
<evidence type="ECO:0000313" key="1">
    <source>
        <dbReference type="EMBL" id="VEL17145.1"/>
    </source>
</evidence>
<organism evidence="1 2">
    <name type="scientific">Protopolystoma xenopodis</name>
    <dbReference type="NCBI Taxonomy" id="117903"/>
    <lineage>
        <taxon>Eukaryota</taxon>
        <taxon>Metazoa</taxon>
        <taxon>Spiralia</taxon>
        <taxon>Lophotrochozoa</taxon>
        <taxon>Platyhelminthes</taxon>
        <taxon>Monogenea</taxon>
        <taxon>Polyopisthocotylea</taxon>
        <taxon>Polystomatidea</taxon>
        <taxon>Polystomatidae</taxon>
        <taxon>Protopolystoma</taxon>
    </lineage>
</organism>
<keyword evidence="2" id="KW-1185">Reference proteome</keyword>
<evidence type="ECO:0000313" key="2">
    <source>
        <dbReference type="Proteomes" id="UP000784294"/>
    </source>
</evidence>
<gene>
    <name evidence="1" type="ORF">PXEA_LOCUS10585</name>
</gene>
<dbReference type="Proteomes" id="UP000784294">
    <property type="component" value="Unassembled WGS sequence"/>
</dbReference>
<proteinExistence type="predicted"/>
<sequence length="195" mass="21068">MNLSTGKPVKAGRDRADSGYISLLFGSSIEHSTTISGPSPSSLASSLYNQQLPFADRSCQVELSGHLGHGGVTSLAFESSAIPRLWAGTDSGLILSYHCYPNSGQMIRLYRINLANAWSPEDVLCLASAGAITSTLATIVAETSYRYIGVPPSACEITDFSVSLGYALVHVFYVEKLLLFIMDDSYSKWNNERSK</sequence>
<accession>A0A3S5CL15</accession>
<reference evidence="1" key="1">
    <citation type="submission" date="2018-11" db="EMBL/GenBank/DDBJ databases">
        <authorList>
            <consortium name="Pathogen Informatics"/>
        </authorList>
    </citation>
    <scope>NUCLEOTIDE SEQUENCE</scope>
</reference>
<dbReference type="AlphaFoldDB" id="A0A3S5CL15"/>
<comment type="caution">
    <text evidence="1">The sequence shown here is derived from an EMBL/GenBank/DDBJ whole genome shotgun (WGS) entry which is preliminary data.</text>
</comment>
<name>A0A3S5CL15_9PLAT</name>
<protein>
    <submittedName>
        <fullName evidence="1">Uncharacterized protein</fullName>
    </submittedName>
</protein>